<protein>
    <recommendedName>
        <fullName evidence="3">6-bladed beta-propeller protein</fullName>
    </recommendedName>
</protein>
<evidence type="ECO:0000313" key="2">
    <source>
        <dbReference type="Proteomes" id="UP000185812"/>
    </source>
</evidence>
<name>A0A1M6QIA5_9BACT</name>
<evidence type="ECO:0000313" key="1">
    <source>
        <dbReference type="EMBL" id="SHK19895.1"/>
    </source>
</evidence>
<dbReference type="SUPFAM" id="SSF63829">
    <property type="entry name" value="Calcium-dependent phosphotriesterase"/>
    <property type="match status" value="1"/>
</dbReference>
<dbReference type="EMBL" id="FRAU01000001">
    <property type="protein sequence ID" value="SHK19895.1"/>
    <property type="molecule type" value="Genomic_DNA"/>
</dbReference>
<dbReference type="InterPro" id="IPR011042">
    <property type="entry name" value="6-blade_b-propeller_TolB-like"/>
</dbReference>
<organism evidence="1 2">
    <name type="scientific">Rhodothermus profundi</name>
    <dbReference type="NCBI Taxonomy" id="633813"/>
    <lineage>
        <taxon>Bacteria</taxon>
        <taxon>Pseudomonadati</taxon>
        <taxon>Rhodothermota</taxon>
        <taxon>Rhodothermia</taxon>
        <taxon>Rhodothermales</taxon>
        <taxon>Rhodothermaceae</taxon>
        <taxon>Rhodothermus</taxon>
    </lineage>
</organism>
<dbReference type="AlphaFoldDB" id="A0A1M6QIA5"/>
<accession>A0A1M6QIA5</accession>
<dbReference type="Gene3D" id="2.120.10.30">
    <property type="entry name" value="TolB, C-terminal domain"/>
    <property type="match status" value="1"/>
</dbReference>
<gene>
    <name evidence="1" type="ORF">SAMN04488087_0632</name>
</gene>
<reference evidence="2" key="1">
    <citation type="submission" date="2016-11" db="EMBL/GenBank/DDBJ databases">
        <authorList>
            <person name="Varghese N."/>
            <person name="Submissions S."/>
        </authorList>
    </citation>
    <scope>NUCLEOTIDE SEQUENCE [LARGE SCALE GENOMIC DNA]</scope>
    <source>
        <strain evidence="2">DSM 22212</strain>
    </source>
</reference>
<proteinExistence type="predicted"/>
<keyword evidence="2" id="KW-1185">Reference proteome</keyword>
<sequence length="315" mass="35748">MMATEMKLFRKAPGHSARNSSKAGLRLCLCPLLFIFFGARSVQGQSAPVLSPDLVLPGHLFARVVSVAMDRHQHILVADAGVYHVLLFSAQGAPIDTLGQRDNGPGEFQTLTRIACPPEGDWLFVLEELSRRVHRWHLDPAPRHVDTRILPSPRAPARWPLELWPVSADTLILRFAASLIDAGAHGLYRYQWSNRQLHRLLPLRENEVIRRGTRRTVFPFLARQLVAVRPPHGIALVWSDSLQVVLYDLKGNRQARRRFSAPPPRALTSEDWARARQMDTRFAFSASLPRLGRTHWPYVDDLLLDDAGNIWMRLL</sequence>
<evidence type="ECO:0008006" key="3">
    <source>
        <dbReference type="Google" id="ProtNLM"/>
    </source>
</evidence>
<dbReference type="Proteomes" id="UP000185812">
    <property type="component" value="Unassembled WGS sequence"/>
</dbReference>